<evidence type="ECO:0000313" key="6">
    <source>
        <dbReference type="Proteomes" id="UP000001646"/>
    </source>
</evidence>
<dbReference type="Gene3D" id="3.10.490.10">
    <property type="entry name" value="Gamma-glutamyl cyclotransferase-like"/>
    <property type="match status" value="1"/>
</dbReference>
<dbReference type="Ensembl" id="ENSACAT00000002945.4">
    <property type="protein sequence ID" value="ENSACAP00000002874.3"/>
    <property type="gene ID" value="ENSACAG00000002984.4"/>
</dbReference>
<proteinExistence type="predicted"/>
<dbReference type="EC" id="4.3.2.9" evidence="1"/>
<dbReference type="InParanoid" id="G1KBD0"/>
<reference evidence="5" key="2">
    <citation type="submission" date="2025-08" db="UniProtKB">
        <authorList>
            <consortium name="Ensembl"/>
        </authorList>
    </citation>
    <scope>IDENTIFICATION</scope>
</reference>
<dbReference type="GO" id="GO:0005829">
    <property type="term" value="C:cytosol"/>
    <property type="evidence" value="ECO:0007669"/>
    <property type="project" value="Ensembl"/>
</dbReference>
<dbReference type="CTD" id="79017"/>
<sequence>METLQTCACSGPGRDLGIQNCLNGTFLYFAYGSNLLRERIMLRNPSVAFLTLAHLLDYKLAFGSYQGKPSSSWHGSTATIVCSPGDEVWGIIWKMNTTDLCSLDKQEGVENGIYVPMEVTVTSQEGKVFNCRSYQMDNYVSGLPSPHYKKVICMGAKQNGLPVDYQKKLDSIETNNYEGPVPVFDEIKAALSASGAVE</sequence>
<dbReference type="GeneID" id="100558545"/>
<dbReference type="RefSeq" id="XP_008110965.1">
    <property type="nucleotide sequence ID" value="XM_008112758.3"/>
</dbReference>
<dbReference type="InterPro" id="IPR013024">
    <property type="entry name" value="GGCT-like"/>
</dbReference>
<dbReference type="HOGENOM" id="CLU_048475_2_1_1"/>
<dbReference type="GO" id="GO:0042803">
    <property type="term" value="F:protein homodimerization activity"/>
    <property type="evidence" value="ECO:0007669"/>
    <property type="project" value="Ensembl"/>
</dbReference>
<name>G1KBD0_ANOCA</name>
<evidence type="ECO:0000313" key="5">
    <source>
        <dbReference type="Ensembl" id="ENSACAP00000002874.3"/>
    </source>
</evidence>
<dbReference type="STRING" id="28377.ENSACAP00000002874"/>
<dbReference type="AlphaFoldDB" id="G1KBD0"/>
<dbReference type="RefSeq" id="XP_003222235.1">
    <property type="nucleotide sequence ID" value="XM_003222187.4"/>
</dbReference>
<dbReference type="InterPro" id="IPR036568">
    <property type="entry name" value="GGCT-like_sf"/>
</dbReference>
<dbReference type="eggNOG" id="KOG4059">
    <property type="taxonomic scope" value="Eukaryota"/>
</dbReference>
<evidence type="ECO:0000256" key="4">
    <source>
        <dbReference type="PIRSR" id="PIRSR617939-2"/>
    </source>
</evidence>
<dbReference type="GO" id="GO:0003839">
    <property type="term" value="F:gamma-glutamylcyclotransferase activity"/>
    <property type="evidence" value="ECO:0000318"/>
    <property type="project" value="GO_Central"/>
</dbReference>
<reference evidence="5" key="3">
    <citation type="submission" date="2025-09" db="UniProtKB">
        <authorList>
            <consortium name="Ensembl"/>
        </authorList>
    </citation>
    <scope>IDENTIFICATION</scope>
</reference>
<dbReference type="PANTHER" id="PTHR12935">
    <property type="entry name" value="GAMMA-GLUTAMYLCYCLOTRANSFERASE"/>
    <property type="match status" value="1"/>
</dbReference>
<dbReference type="SUPFAM" id="SSF110857">
    <property type="entry name" value="Gamma-glutamyl cyclotransferase-like"/>
    <property type="match status" value="1"/>
</dbReference>
<gene>
    <name evidence="5" type="primary">GGCT</name>
</gene>
<evidence type="ECO:0000256" key="1">
    <source>
        <dbReference type="ARBA" id="ARBA00012346"/>
    </source>
</evidence>
<protein>
    <recommendedName>
        <fullName evidence="1">gamma-glutamylcyclotransferase</fullName>
        <ecNumber evidence="1">4.3.2.9</ecNumber>
    </recommendedName>
</protein>
<dbReference type="KEGG" id="acs:100558545"/>
<dbReference type="PANTHER" id="PTHR12935:SF0">
    <property type="entry name" value="GAMMA-GLUTAMYLCYCLOTRANSFERASE"/>
    <property type="match status" value="1"/>
</dbReference>
<dbReference type="CDD" id="cd06661">
    <property type="entry name" value="GGCT_like"/>
    <property type="match status" value="1"/>
</dbReference>
<feature type="active site" description="Proton acceptor" evidence="3">
    <location>
        <position position="107"/>
    </location>
</feature>
<feature type="binding site" evidence="4">
    <location>
        <begin position="28"/>
        <end position="33"/>
    </location>
    <ligand>
        <name>substrate</name>
    </ligand>
</feature>
<feature type="binding site" evidence="4">
    <location>
        <position position="148"/>
    </location>
    <ligand>
        <name>substrate</name>
    </ligand>
</feature>
<dbReference type="InterPro" id="IPR017939">
    <property type="entry name" value="G-Glutamylcylcotransferase"/>
</dbReference>
<reference evidence="5 6" key="1">
    <citation type="submission" date="2009-12" db="EMBL/GenBank/DDBJ databases">
        <title>The Genome Sequence of Anolis carolinensis (Green Anole Lizard).</title>
        <authorList>
            <consortium name="The Genome Sequencing Platform"/>
            <person name="Di Palma F."/>
            <person name="Alfoldi J."/>
            <person name="Heiman D."/>
            <person name="Young S."/>
            <person name="Grabherr M."/>
            <person name="Johnson J."/>
            <person name="Lander E.S."/>
            <person name="Lindblad-Toh K."/>
        </authorList>
    </citation>
    <scope>NUCLEOTIDE SEQUENCE [LARGE SCALE GENOMIC DNA]</scope>
    <source>
        <strain evidence="5 6">JBL SC #1</strain>
    </source>
</reference>
<keyword evidence="6" id="KW-1185">Reference proteome</keyword>
<dbReference type="Bgee" id="ENSACAG00000002984">
    <property type="expression patterns" value="Expressed in testis and 13 other cell types or tissues"/>
</dbReference>
<evidence type="ECO:0000256" key="3">
    <source>
        <dbReference type="PIRSR" id="PIRSR617939-1"/>
    </source>
</evidence>
<organism evidence="5 6">
    <name type="scientific">Anolis carolinensis</name>
    <name type="common">Green anole</name>
    <name type="synonym">American chameleon</name>
    <dbReference type="NCBI Taxonomy" id="28377"/>
    <lineage>
        <taxon>Eukaryota</taxon>
        <taxon>Metazoa</taxon>
        <taxon>Chordata</taxon>
        <taxon>Craniata</taxon>
        <taxon>Vertebrata</taxon>
        <taxon>Euteleostomi</taxon>
        <taxon>Lepidosauria</taxon>
        <taxon>Squamata</taxon>
        <taxon>Bifurcata</taxon>
        <taxon>Unidentata</taxon>
        <taxon>Episquamata</taxon>
        <taxon>Toxicofera</taxon>
        <taxon>Iguania</taxon>
        <taxon>Dactyloidae</taxon>
        <taxon>Anolis</taxon>
    </lineage>
</organism>
<dbReference type="GeneTree" id="ENSGT00500000044921"/>
<dbReference type="GO" id="GO:0001836">
    <property type="term" value="P:release of cytochrome c from mitochondria"/>
    <property type="evidence" value="ECO:0007669"/>
    <property type="project" value="Ensembl"/>
</dbReference>
<accession>G1KBD0</accession>
<dbReference type="Pfam" id="PF13772">
    <property type="entry name" value="AIG2_2"/>
    <property type="match status" value="1"/>
</dbReference>
<keyword evidence="2" id="KW-0456">Lyase</keyword>
<dbReference type="OrthoDB" id="2924818at2759"/>
<evidence type="ECO:0000256" key="2">
    <source>
        <dbReference type="ARBA" id="ARBA00023239"/>
    </source>
</evidence>
<dbReference type="Proteomes" id="UP000001646">
    <property type="component" value="Chromosome 6"/>
</dbReference>